<evidence type="ECO:0000256" key="1">
    <source>
        <dbReference type="SAM" id="Phobius"/>
    </source>
</evidence>
<dbReference type="AlphaFoldDB" id="A0A6A7WE72"/>
<keyword evidence="1" id="KW-0812">Transmembrane</keyword>
<name>A0A6A7WE72_9BACT</name>
<organism evidence="2 3">
    <name type="scientific">Segatella copri</name>
    <dbReference type="NCBI Taxonomy" id="165179"/>
    <lineage>
        <taxon>Bacteria</taxon>
        <taxon>Pseudomonadati</taxon>
        <taxon>Bacteroidota</taxon>
        <taxon>Bacteroidia</taxon>
        <taxon>Bacteroidales</taxon>
        <taxon>Prevotellaceae</taxon>
        <taxon>Segatella</taxon>
    </lineage>
</organism>
<accession>A0A6A7WE72</accession>
<feature type="transmembrane region" description="Helical" evidence="1">
    <location>
        <begin position="225"/>
        <end position="245"/>
    </location>
</feature>
<protein>
    <submittedName>
        <fullName evidence="2">Uncharacterized protein</fullName>
    </submittedName>
</protein>
<feature type="transmembrane region" description="Helical" evidence="1">
    <location>
        <begin position="23"/>
        <end position="43"/>
    </location>
</feature>
<dbReference type="Proteomes" id="UP000384372">
    <property type="component" value="Unassembled WGS sequence"/>
</dbReference>
<feature type="transmembrane region" description="Helical" evidence="1">
    <location>
        <begin position="251"/>
        <end position="270"/>
    </location>
</feature>
<evidence type="ECO:0000313" key="2">
    <source>
        <dbReference type="EMBL" id="MQP12628.1"/>
    </source>
</evidence>
<dbReference type="OrthoDB" id="1072204at2"/>
<keyword evidence="1" id="KW-1133">Transmembrane helix</keyword>
<dbReference type="RefSeq" id="WP_158464210.1">
    <property type="nucleotide sequence ID" value="NZ_VZAD01000091.1"/>
</dbReference>
<reference evidence="2 3" key="1">
    <citation type="submission" date="2019-09" db="EMBL/GenBank/DDBJ databases">
        <title>Distinct polysaccharide growth profiles of human intestinal Prevotella copri isolates.</title>
        <authorList>
            <person name="Fehlner-Peach H."/>
            <person name="Magnabosco C."/>
            <person name="Raghavan V."/>
            <person name="Scher J.U."/>
            <person name="Tett A."/>
            <person name="Cox L.M."/>
            <person name="Gottsegen C."/>
            <person name="Watters A."/>
            <person name="Wiltshire- Gordon J.D."/>
            <person name="Segata N."/>
            <person name="Bonneau R."/>
            <person name="Littman D.R."/>
        </authorList>
    </citation>
    <scope>NUCLEOTIDE SEQUENCE [LARGE SCALE GENOMIC DNA]</scope>
    <source>
        <strain evidence="3">iAQ1173</strain>
    </source>
</reference>
<dbReference type="EMBL" id="VZAD01000091">
    <property type="protein sequence ID" value="MQP12628.1"/>
    <property type="molecule type" value="Genomic_DNA"/>
</dbReference>
<evidence type="ECO:0000313" key="3">
    <source>
        <dbReference type="Proteomes" id="UP000384372"/>
    </source>
</evidence>
<proteinExistence type="predicted"/>
<keyword evidence="3" id="KW-1185">Reference proteome</keyword>
<gene>
    <name evidence="2" type="ORF">F7D20_11845</name>
</gene>
<keyword evidence="1" id="KW-0472">Membrane</keyword>
<sequence length="282" mass="33305">MKIVYFILDKALSSYYSAMEEQVSIIITIIVALLTGGFIILFLENQHVGANVIERYHFVMQPFMHRLSNYFKFLSSAKIYFSINKGTKKDDAEYVFLFNDLMDRLGHFAYPCIMSGQDYPVSKFSAKQLQEICEDINNVWYYWDRKRNYMIEYCSYDSYKAELFGKLDREYLNEVFPHKYDETNFSLGLISDVSGTFYTNVYEPIQHVPFEYERWCKKEDEFKRLTFVTIGLCMGTLVVILLLRYITPLCIMNFLTLLNIALLASCLYKFSKLESLARIVFR</sequence>
<comment type="caution">
    <text evidence="2">The sequence shown here is derived from an EMBL/GenBank/DDBJ whole genome shotgun (WGS) entry which is preliminary data.</text>
</comment>